<name>A0A844WE80_9RHOB</name>
<feature type="chain" id="PRO_5032423617" evidence="1">
    <location>
        <begin position="29"/>
        <end position="155"/>
    </location>
</feature>
<dbReference type="Proteomes" id="UP000443843">
    <property type="component" value="Unassembled WGS sequence"/>
</dbReference>
<dbReference type="AlphaFoldDB" id="A0A844WE80"/>
<protein>
    <submittedName>
        <fullName evidence="2">Uncharacterized protein</fullName>
    </submittedName>
</protein>
<dbReference type="PROSITE" id="PS51318">
    <property type="entry name" value="TAT"/>
    <property type="match status" value="1"/>
</dbReference>
<reference evidence="2 3" key="1">
    <citation type="submission" date="2019-11" db="EMBL/GenBank/DDBJ databases">
        <title>Pseudooceanicola pacifica sp. nov., isolated from deep-sea sediment of the Pacific Ocean.</title>
        <authorList>
            <person name="Lyu L."/>
        </authorList>
    </citation>
    <scope>NUCLEOTIDE SEQUENCE [LARGE SCALE GENOMIC DNA]</scope>
    <source>
        <strain evidence="2 3">216_PA32_1</strain>
    </source>
</reference>
<evidence type="ECO:0000313" key="3">
    <source>
        <dbReference type="Proteomes" id="UP000443843"/>
    </source>
</evidence>
<gene>
    <name evidence="2" type="ORF">GLS40_12600</name>
</gene>
<dbReference type="InterPro" id="IPR006311">
    <property type="entry name" value="TAT_signal"/>
</dbReference>
<keyword evidence="1" id="KW-0732">Signal</keyword>
<organism evidence="2 3">
    <name type="scientific">Pseudooceanicola pacificus</name>
    <dbReference type="NCBI Taxonomy" id="2676438"/>
    <lineage>
        <taxon>Bacteria</taxon>
        <taxon>Pseudomonadati</taxon>
        <taxon>Pseudomonadota</taxon>
        <taxon>Alphaproteobacteria</taxon>
        <taxon>Rhodobacterales</taxon>
        <taxon>Paracoccaceae</taxon>
        <taxon>Pseudooceanicola</taxon>
    </lineage>
</organism>
<dbReference type="EMBL" id="WNXQ01000007">
    <property type="protein sequence ID" value="MWB78872.1"/>
    <property type="molecule type" value="Genomic_DNA"/>
</dbReference>
<keyword evidence="3" id="KW-1185">Reference proteome</keyword>
<evidence type="ECO:0000256" key="1">
    <source>
        <dbReference type="SAM" id="SignalP"/>
    </source>
</evidence>
<proteinExistence type="predicted"/>
<dbReference type="RefSeq" id="WP_160383090.1">
    <property type="nucleotide sequence ID" value="NZ_WNXQ01000007.1"/>
</dbReference>
<sequence>MRSANRTAIRTTGALGAALALGAAPAVATVLSLPCYYDDASGTLAMPGTPAAENGDIVEPYTLENGFVAWDWWGREITGTVPKLSVVEHCATGRALVVSYGTRAPVAAHDAWRDKVFGETPATLRQIGEAVAELGGSARTGKSGYGDCACTQMGY</sequence>
<comment type="caution">
    <text evidence="2">The sequence shown here is derived from an EMBL/GenBank/DDBJ whole genome shotgun (WGS) entry which is preliminary data.</text>
</comment>
<accession>A0A844WE80</accession>
<feature type="signal peptide" evidence="1">
    <location>
        <begin position="1"/>
        <end position="28"/>
    </location>
</feature>
<evidence type="ECO:0000313" key="2">
    <source>
        <dbReference type="EMBL" id="MWB78872.1"/>
    </source>
</evidence>